<comment type="similarity">
    <text evidence="1">Belongs to the carbohydrate kinase PfkB family.</text>
</comment>
<keyword evidence="5" id="KW-0067">ATP-binding</keyword>
<dbReference type="InterPro" id="IPR011611">
    <property type="entry name" value="PfkB_dom"/>
</dbReference>
<dbReference type="NCBIfam" id="NF041320">
    <property type="entry name" value="pfkB_Halo"/>
    <property type="match status" value="1"/>
</dbReference>
<keyword evidence="8" id="KW-1185">Reference proteome</keyword>
<sequence length="302" mass="32102">MILTITPNPAVDQTVQIEEDLEAGRVQRSTGAQFDSGGNGINVSQFLRAFDAETVATGITGGFTGYFIEQDLADYDVPTDFVGTDEPTRLNTTIHAAGNEYKLNQSGPDVDPSIVDDIIATAQDHDPDVLNIGGSLPPGLSSDAVDRIASAGDWETALDIHGEQLVELDHGAEYVKPNEVELEAATGVDIDSIDDCAQAARELQSMGFERVLASMGSEGAMLVTPEETLYAPALDVDAVDTVGAGDSMFAGALWAYEQGRSDEDALKTAVSVSSQVVEVHGPSARDLDPEARIDDVRLWSMR</sequence>
<keyword evidence="3" id="KW-0547">Nucleotide-binding</keyword>
<dbReference type="EMBL" id="CP028858">
    <property type="protein sequence ID" value="AWB26500.1"/>
    <property type="molecule type" value="Genomic_DNA"/>
</dbReference>
<dbReference type="InterPro" id="IPR029056">
    <property type="entry name" value="Ribokinase-like"/>
</dbReference>
<name>A0A2R4WYA0_9EURY</name>
<accession>A0A2R4WYA0</accession>
<dbReference type="InterPro" id="IPR017583">
    <property type="entry name" value="Tagatose/fructose_Pkinase"/>
</dbReference>
<proteinExistence type="inferred from homology"/>
<dbReference type="RefSeq" id="WP_108380869.1">
    <property type="nucleotide sequence ID" value="NZ_CP028858.1"/>
</dbReference>
<dbReference type="Pfam" id="PF00294">
    <property type="entry name" value="PfkB"/>
    <property type="match status" value="1"/>
</dbReference>
<evidence type="ECO:0000256" key="1">
    <source>
        <dbReference type="ARBA" id="ARBA00010688"/>
    </source>
</evidence>
<dbReference type="GO" id="GO:0005829">
    <property type="term" value="C:cytosol"/>
    <property type="evidence" value="ECO:0007669"/>
    <property type="project" value="TreeGrafter"/>
</dbReference>
<organism evidence="7 8">
    <name type="scientific">Halococcoides cellulosivorans</name>
    <dbReference type="NCBI Taxonomy" id="1679096"/>
    <lineage>
        <taxon>Archaea</taxon>
        <taxon>Methanobacteriati</taxon>
        <taxon>Methanobacteriota</taxon>
        <taxon>Stenosarchaea group</taxon>
        <taxon>Halobacteria</taxon>
        <taxon>Halobacteriales</taxon>
        <taxon>Haloarculaceae</taxon>
        <taxon>Halococcoides</taxon>
    </lineage>
</organism>
<dbReference type="PANTHER" id="PTHR46566">
    <property type="entry name" value="1-PHOSPHOFRUCTOKINASE-RELATED"/>
    <property type="match status" value="1"/>
</dbReference>
<feature type="domain" description="Carbohydrate kinase PfkB" evidence="6">
    <location>
        <begin position="16"/>
        <end position="284"/>
    </location>
</feature>
<evidence type="ECO:0000256" key="2">
    <source>
        <dbReference type="ARBA" id="ARBA00022679"/>
    </source>
</evidence>
<dbReference type="InterPro" id="IPR002173">
    <property type="entry name" value="Carboh/pur_kinase_PfkB_CS"/>
</dbReference>
<dbReference type="GeneID" id="36511161"/>
<dbReference type="PIRSF" id="PIRSF000535">
    <property type="entry name" value="1PFK/6PFK/LacC"/>
    <property type="match status" value="1"/>
</dbReference>
<dbReference type="PANTHER" id="PTHR46566:SF1">
    <property type="entry name" value="1-PHOSPHOFRUCTOKINASE"/>
    <property type="match status" value="1"/>
</dbReference>
<dbReference type="AlphaFoldDB" id="A0A2R4WYA0"/>
<evidence type="ECO:0000313" key="8">
    <source>
        <dbReference type="Proteomes" id="UP000244727"/>
    </source>
</evidence>
<evidence type="ECO:0000313" key="7">
    <source>
        <dbReference type="EMBL" id="AWB26500.1"/>
    </source>
</evidence>
<dbReference type="SUPFAM" id="SSF53613">
    <property type="entry name" value="Ribokinase-like"/>
    <property type="match status" value="1"/>
</dbReference>
<dbReference type="InterPro" id="IPR054902">
    <property type="entry name" value="pfkB_Halo"/>
</dbReference>
<dbReference type="GO" id="GO:0008443">
    <property type="term" value="F:phosphofructokinase activity"/>
    <property type="evidence" value="ECO:0007669"/>
    <property type="project" value="TreeGrafter"/>
</dbReference>
<evidence type="ECO:0000256" key="4">
    <source>
        <dbReference type="ARBA" id="ARBA00022777"/>
    </source>
</evidence>
<dbReference type="CDD" id="cd01164">
    <property type="entry name" value="FruK_PfkB_like"/>
    <property type="match status" value="1"/>
</dbReference>
<evidence type="ECO:0000256" key="3">
    <source>
        <dbReference type="ARBA" id="ARBA00022741"/>
    </source>
</evidence>
<dbReference type="Proteomes" id="UP000244727">
    <property type="component" value="Chromosome"/>
</dbReference>
<keyword evidence="4 7" id="KW-0418">Kinase</keyword>
<dbReference type="GO" id="GO:0005524">
    <property type="term" value="F:ATP binding"/>
    <property type="evidence" value="ECO:0007669"/>
    <property type="project" value="UniProtKB-KW"/>
</dbReference>
<dbReference type="Gene3D" id="3.40.1190.20">
    <property type="match status" value="1"/>
</dbReference>
<reference evidence="7 8" key="1">
    <citation type="submission" date="2018-04" db="EMBL/GenBank/DDBJ databases">
        <title>Halococcoides cellulosivorans gen. nov., sp. nov., an extremely halophilic cellulose-utilizing haloarchaeon from hypersaline lakes.</title>
        <authorList>
            <person name="Sorokin D.Y."/>
            <person name="Toshchakov S.V."/>
            <person name="Samarov N.I."/>
            <person name="Korzhenkov A."/>
            <person name="Kublanov I.V."/>
        </authorList>
    </citation>
    <scope>NUCLEOTIDE SEQUENCE [LARGE SCALE GENOMIC DNA]</scope>
    <source>
        <strain evidence="7 8">HArcel1</strain>
    </source>
</reference>
<keyword evidence="2" id="KW-0808">Transferase</keyword>
<protein>
    <submittedName>
        <fullName evidence="7">1-phosphofructokinase</fullName>
    </submittedName>
</protein>
<dbReference type="PROSITE" id="PS00584">
    <property type="entry name" value="PFKB_KINASES_2"/>
    <property type="match status" value="1"/>
</dbReference>
<evidence type="ECO:0000259" key="6">
    <source>
        <dbReference type="Pfam" id="PF00294"/>
    </source>
</evidence>
<dbReference type="NCBIfam" id="TIGR03168">
    <property type="entry name" value="1-PFK"/>
    <property type="match status" value="1"/>
</dbReference>
<gene>
    <name evidence="7" type="ORF">HARCEL1_01600</name>
</gene>
<evidence type="ECO:0000256" key="5">
    <source>
        <dbReference type="ARBA" id="ARBA00022840"/>
    </source>
</evidence>
<dbReference type="KEGG" id="harc:HARCEL1_01600"/>